<keyword evidence="1" id="KW-0732">Signal</keyword>
<gene>
    <name evidence="3" type="ORF">FRZ54_09620</name>
</gene>
<feature type="chain" id="PRO_5022822660" description="Peptidase C39-like domain-containing protein" evidence="1">
    <location>
        <begin position="22"/>
        <end position="206"/>
    </location>
</feature>
<keyword evidence="4" id="KW-1185">Reference proteome</keyword>
<organism evidence="3 4">
    <name type="scientific">Mucilaginibacter ginsenosidivorans</name>
    <dbReference type="NCBI Taxonomy" id="398053"/>
    <lineage>
        <taxon>Bacteria</taxon>
        <taxon>Pseudomonadati</taxon>
        <taxon>Bacteroidota</taxon>
        <taxon>Sphingobacteriia</taxon>
        <taxon>Sphingobacteriales</taxon>
        <taxon>Sphingobacteriaceae</taxon>
        <taxon>Mucilaginibacter</taxon>
    </lineage>
</organism>
<reference evidence="3 4" key="1">
    <citation type="journal article" date="2017" name="Curr. Microbiol.">
        <title>Mucilaginibacter ginsenosidivorans sp. nov., Isolated from Soil of Ginseng Field.</title>
        <authorList>
            <person name="Kim M.M."/>
            <person name="Siddiqi M.Z."/>
            <person name="Im W.T."/>
        </authorList>
    </citation>
    <scope>NUCLEOTIDE SEQUENCE [LARGE SCALE GENOMIC DNA]</scope>
    <source>
        <strain evidence="3 4">Gsoil 3017</strain>
    </source>
</reference>
<feature type="domain" description="Peptidase C39-like" evidence="2">
    <location>
        <begin position="38"/>
        <end position="174"/>
    </location>
</feature>
<dbReference type="InterPro" id="IPR039564">
    <property type="entry name" value="Peptidase_C39-like"/>
</dbReference>
<feature type="signal peptide" evidence="1">
    <location>
        <begin position="1"/>
        <end position="21"/>
    </location>
</feature>
<dbReference type="Proteomes" id="UP000321479">
    <property type="component" value="Chromosome"/>
</dbReference>
<dbReference type="EMBL" id="CP042436">
    <property type="protein sequence ID" value="QEC62823.1"/>
    <property type="molecule type" value="Genomic_DNA"/>
</dbReference>
<proteinExistence type="predicted"/>
<dbReference type="KEGG" id="mgin:FRZ54_09620"/>
<dbReference type="OrthoDB" id="5148996at2"/>
<dbReference type="Pfam" id="PF13529">
    <property type="entry name" value="Peptidase_C39_2"/>
    <property type="match status" value="1"/>
</dbReference>
<dbReference type="Gene3D" id="3.90.70.10">
    <property type="entry name" value="Cysteine proteinases"/>
    <property type="match status" value="1"/>
</dbReference>
<dbReference type="RefSeq" id="WP_147031400.1">
    <property type="nucleotide sequence ID" value="NZ_CP042436.1"/>
</dbReference>
<evidence type="ECO:0000256" key="1">
    <source>
        <dbReference type="SAM" id="SignalP"/>
    </source>
</evidence>
<evidence type="ECO:0000259" key="2">
    <source>
        <dbReference type="Pfam" id="PF13529"/>
    </source>
</evidence>
<accession>A0A5B8UV61</accession>
<dbReference type="AlphaFoldDB" id="A0A5B8UV61"/>
<sequence length="206" mass="23356">MKILRPLLVFLVLISAQRTFSQDQQPVYVGIRSEDFKFYASPQHNSNWCWAASLQMIFNYYGVNITQEQIVARSYGIDPNGELPNWTGSWQVITANLNNWSVDNSGRQYAVRAVFYQGAPNPAYLIQELSRQHPILIGYQSGPNSGHAVVITACSYTESYYGPVIQSIVVRDPWPSEENAATEGRREYTGISLANLIQGHWYIMVQ</sequence>
<name>A0A5B8UV61_9SPHI</name>
<evidence type="ECO:0000313" key="3">
    <source>
        <dbReference type="EMBL" id="QEC62823.1"/>
    </source>
</evidence>
<protein>
    <recommendedName>
        <fullName evidence="2">Peptidase C39-like domain-containing protein</fullName>
    </recommendedName>
</protein>
<evidence type="ECO:0000313" key="4">
    <source>
        <dbReference type="Proteomes" id="UP000321479"/>
    </source>
</evidence>